<gene>
    <name evidence="1" type="ORF">RPERSI_LOCUS30363</name>
</gene>
<feature type="non-terminal residue" evidence="1">
    <location>
        <position position="1"/>
    </location>
</feature>
<evidence type="ECO:0000313" key="2">
    <source>
        <dbReference type="Proteomes" id="UP000789920"/>
    </source>
</evidence>
<organism evidence="1 2">
    <name type="scientific">Racocetra persica</name>
    <dbReference type="NCBI Taxonomy" id="160502"/>
    <lineage>
        <taxon>Eukaryota</taxon>
        <taxon>Fungi</taxon>
        <taxon>Fungi incertae sedis</taxon>
        <taxon>Mucoromycota</taxon>
        <taxon>Glomeromycotina</taxon>
        <taxon>Glomeromycetes</taxon>
        <taxon>Diversisporales</taxon>
        <taxon>Gigasporaceae</taxon>
        <taxon>Racocetra</taxon>
    </lineage>
</organism>
<feature type="non-terminal residue" evidence="1">
    <location>
        <position position="108"/>
    </location>
</feature>
<sequence length="108" mass="12486">QKAVVTLTGIQIFFNILVSDKEIIDEFKIKIDTILSSIINTYKIEYIKAFSLRGYYTEKKLYLRIFILGSGDRKKALQAIQDNNFETASDNMFSFHRKIARKNGIVIS</sequence>
<comment type="caution">
    <text evidence="1">The sequence shown here is derived from an EMBL/GenBank/DDBJ whole genome shotgun (WGS) entry which is preliminary data.</text>
</comment>
<dbReference type="EMBL" id="CAJVQC010118145">
    <property type="protein sequence ID" value="CAG8837594.1"/>
    <property type="molecule type" value="Genomic_DNA"/>
</dbReference>
<evidence type="ECO:0000313" key="1">
    <source>
        <dbReference type="EMBL" id="CAG8837594.1"/>
    </source>
</evidence>
<dbReference type="Proteomes" id="UP000789920">
    <property type="component" value="Unassembled WGS sequence"/>
</dbReference>
<keyword evidence="2" id="KW-1185">Reference proteome</keyword>
<protein>
    <submittedName>
        <fullName evidence="1">26194_t:CDS:1</fullName>
    </submittedName>
</protein>
<accession>A0ACA9SG75</accession>
<reference evidence="1" key="1">
    <citation type="submission" date="2021-06" db="EMBL/GenBank/DDBJ databases">
        <authorList>
            <person name="Kallberg Y."/>
            <person name="Tangrot J."/>
            <person name="Rosling A."/>
        </authorList>
    </citation>
    <scope>NUCLEOTIDE SEQUENCE</scope>
    <source>
        <strain evidence="1">MA461A</strain>
    </source>
</reference>
<name>A0ACA9SG75_9GLOM</name>
<proteinExistence type="predicted"/>